<sequence length="282" mass="28802">MALRAEAEHAPARQASFRWGSPATVAEDLALFEERIAALIARWPHQVRAVGVAMPATLDGEGRVVVWPSRPSWAGLDFGASLARLFPGIPVRWADDGDLAALAEADAADVQDLLYLGVGTGVGGGLVVGGRPVPDPANGSCELGHLVVDRAGPTCVCGRAGCLQAIASGPATLRRAAASRGQDVSFPELRAAWDDGVAWAVAAVDETCAALAVAAAGISELVRPACVVLGGGFAAGLPGFADAVARHLRALAREGHPTPPLRLSTLGGLSSLRGAALLARRQ</sequence>
<dbReference type="PANTHER" id="PTHR18964">
    <property type="entry name" value="ROK (REPRESSOR, ORF, KINASE) FAMILY"/>
    <property type="match status" value="1"/>
</dbReference>
<evidence type="ECO:0000256" key="1">
    <source>
        <dbReference type="ARBA" id="ARBA00006479"/>
    </source>
</evidence>
<reference evidence="2 3" key="2">
    <citation type="submission" date="2022-06" db="EMBL/GenBank/DDBJ databases">
        <title>Genomic Encyclopedia of Type Strains, Phase I: the one thousand microbial genomes (KMG-I) project.</title>
        <authorList>
            <person name="Kyrpides N."/>
        </authorList>
    </citation>
    <scope>NUCLEOTIDE SEQUENCE [LARGE SCALE GENOMIC DNA]</scope>
    <source>
        <strain evidence="2 3">DSM 43889</strain>
    </source>
</reference>
<name>A0ABT1JDP8_ACTCY</name>
<dbReference type="SUPFAM" id="SSF53067">
    <property type="entry name" value="Actin-like ATPase domain"/>
    <property type="match status" value="2"/>
</dbReference>
<dbReference type="Pfam" id="PF00480">
    <property type="entry name" value="ROK"/>
    <property type="match status" value="1"/>
</dbReference>
<accession>A0ABT1JDP8</accession>
<dbReference type="InterPro" id="IPR000600">
    <property type="entry name" value="ROK"/>
</dbReference>
<reference evidence="2 3" key="1">
    <citation type="submission" date="2013-07" db="EMBL/GenBank/DDBJ databases">
        <authorList>
            <consortium name="DOE Joint Genome Institute"/>
            <person name="Reeve W."/>
            <person name="Huntemann M."/>
            <person name="Han J."/>
            <person name="Chen A."/>
            <person name="Kyrpides N."/>
            <person name="Mavromatis K."/>
            <person name="Markowitz V."/>
            <person name="Palaniappan K."/>
            <person name="Ivanova N."/>
            <person name="Schaumberg A."/>
            <person name="Pati A."/>
            <person name="Liolios K."/>
            <person name="Nordberg H.P."/>
            <person name="Cantor M.N."/>
            <person name="Hua S.X."/>
            <person name="Woyke T."/>
        </authorList>
    </citation>
    <scope>NUCLEOTIDE SEQUENCE [LARGE SCALE GENOMIC DNA]</scope>
    <source>
        <strain evidence="2 3">DSM 43889</strain>
    </source>
</reference>
<comment type="similarity">
    <text evidence="1">Belongs to the ROK (NagC/XylR) family.</text>
</comment>
<evidence type="ECO:0000313" key="2">
    <source>
        <dbReference type="EMBL" id="MCP2330624.1"/>
    </source>
</evidence>
<comment type="caution">
    <text evidence="2">The sequence shown here is derived from an EMBL/GenBank/DDBJ whole genome shotgun (WGS) entry which is preliminary data.</text>
</comment>
<evidence type="ECO:0000313" key="3">
    <source>
        <dbReference type="Proteomes" id="UP000791080"/>
    </source>
</evidence>
<organism evidence="2 3">
    <name type="scientific">Actinoalloteichus caeruleus DSM 43889</name>
    <dbReference type="NCBI Taxonomy" id="1120930"/>
    <lineage>
        <taxon>Bacteria</taxon>
        <taxon>Bacillati</taxon>
        <taxon>Actinomycetota</taxon>
        <taxon>Actinomycetes</taxon>
        <taxon>Pseudonocardiales</taxon>
        <taxon>Pseudonocardiaceae</taxon>
        <taxon>Actinoalloteichus</taxon>
        <taxon>Actinoalloteichus cyanogriseus</taxon>
    </lineage>
</organism>
<dbReference type="Proteomes" id="UP000791080">
    <property type="component" value="Unassembled WGS sequence"/>
</dbReference>
<gene>
    <name evidence="2" type="ORF">G443_000894</name>
</gene>
<dbReference type="InterPro" id="IPR043129">
    <property type="entry name" value="ATPase_NBD"/>
</dbReference>
<dbReference type="EMBL" id="AUBJ02000001">
    <property type="protein sequence ID" value="MCP2330624.1"/>
    <property type="molecule type" value="Genomic_DNA"/>
</dbReference>
<dbReference type="PANTHER" id="PTHR18964:SF149">
    <property type="entry name" value="BIFUNCTIONAL UDP-N-ACETYLGLUCOSAMINE 2-EPIMERASE_N-ACETYLMANNOSAMINE KINASE"/>
    <property type="match status" value="1"/>
</dbReference>
<proteinExistence type="inferred from homology"/>
<dbReference type="Gene3D" id="3.30.420.40">
    <property type="match status" value="2"/>
</dbReference>
<protein>
    <submittedName>
        <fullName evidence="2">Kanosamine 6-kinase</fullName>
    </submittedName>
</protein>
<keyword evidence="3" id="KW-1185">Reference proteome</keyword>